<dbReference type="EMBL" id="SGIS01000021">
    <property type="protein sequence ID" value="RZF63829.1"/>
    <property type="molecule type" value="Genomic_DNA"/>
</dbReference>
<keyword evidence="3" id="KW-1185">Reference proteome</keyword>
<keyword evidence="1" id="KW-0732">Signal</keyword>
<proteinExistence type="predicted"/>
<gene>
    <name evidence="2" type="ORF">EWE75_14455</name>
</gene>
<reference evidence="2 3" key="1">
    <citation type="submission" date="2019-02" db="EMBL/GenBank/DDBJ databases">
        <authorList>
            <person name="Li Y."/>
        </authorList>
    </citation>
    <scope>NUCLEOTIDE SEQUENCE [LARGE SCALE GENOMIC DNA]</scope>
    <source>
        <strain evidence="2 3">3-7</strain>
    </source>
</reference>
<protein>
    <recommendedName>
        <fullName evidence="4">UrcA family protein</fullName>
    </recommendedName>
</protein>
<sequence length="112" mass="12137">MKRFTPVILPVAALALTLPSVASASTKKSQPIVEVDGKKYRVMIKNGAEVFVFNKALRTDFSPTDFDRRRRAVKIATGCEMRDGARHELALAGMLDCTLSNVTSPVAAKTGN</sequence>
<evidence type="ECO:0008006" key="4">
    <source>
        <dbReference type="Google" id="ProtNLM"/>
    </source>
</evidence>
<dbReference type="RefSeq" id="WP_130158697.1">
    <property type="nucleotide sequence ID" value="NZ_SGIS01000021.1"/>
</dbReference>
<accession>A0A4Q6Y3A5</accession>
<evidence type="ECO:0000313" key="3">
    <source>
        <dbReference type="Proteomes" id="UP000292085"/>
    </source>
</evidence>
<dbReference type="AlphaFoldDB" id="A0A4Q6Y3A5"/>
<feature type="chain" id="PRO_5020258559" description="UrcA family protein" evidence="1">
    <location>
        <begin position="25"/>
        <end position="112"/>
    </location>
</feature>
<evidence type="ECO:0000256" key="1">
    <source>
        <dbReference type="SAM" id="SignalP"/>
    </source>
</evidence>
<name>A0A4Q6Y3A5_9SPHN</name>
<organism evidence="2 3">
    <name type="scientific">Sphingomonas populi</name>
    <dbReference type="NCBI Taxonomy" id="2484750"/>
    <lineage>
        <taxon>Bacteria</taxon>
        <taxon>Pseudomonadati</taxon>
        <taxon>Pseudomonadota</taxon>
        <taxon>Alphaproteobacteria</taxon>
        <taxon>Sphingomonadales</taxon>
        <taxon>Sphingomonadaceae</taxon>
        <taxon>Sphingomonas</taxon>
    </lineage>
</organism>
<comment type="caution">
    <text evidence="2">The sequence shown here is derived from an EMBL/GenBank/DDBJ whole genome shotgun (WGS) entry which is preliminary data.</text>
</comment>
<dbReference type="Proteomes" id="UP000292085">
    <property type="component" value="Unassembled WGS sequence"/>
</dbReference>
<feature type="signal peptide" evidence="1">
    <location>
        <begin position="1"/>
        <end position="24"/>
    </location>
</feature>
<evidence type="ECO:0000313" key="2">
    <source>
        <dbReference type="EMBL" id="RZF63829.1"/>
    </source>
</evidence>